<feature type="non-terminal residue" evidence="1">
    <location>
        <position position="1"/>
    </location>
</feature>
<keyword evidence="2" id="KW-1185">Reference proteome</keyword>
<protein>
    <submittedName>
        <fullName evidence="1">Uncharacterized protein</fullName>
    </submittedName>
</protein>
<dbReference type="AlphaFoldDB" id="A0A195D552"/>
<evidence type="ECO:0000313" key="1">
    <source>
        <dbReference type="EMBL" id="KYN08035.1"/>
    </source>
</evidence>
<evidence type="ECO:0000313" key="2">
    <source>
        <dbReference type="Proteomes" id="UP000078542"/>
    </source>
</evidence>
<gene>
    <name evidence="1" type="ORF">ALC62_00880</name>
</gene>
<organism evidence="1 2">
    <name type="scientific">Cyphomyrmex costatus</name>
    <dbReference type="NCBI Taxonomy" id="456900"/>
    <lineage>
        <taxon>Eukaryota</taxon>
        <taxon>Metazoa</taxon>
        <taxon>Ecdysozoa</taxon>
        <taxon>Arthropoda</taxon>
        <taxon>Hexapoda</taxon>
        <taxon>Insecta</taxon>
        <taxon>Pterygota</taxon>
        <taxon>Neoptera</taxon>
        <taxon>Endopterygota</taxon>
        <taxon>Hymenoptera</taxon>
        <taxon>Apocrita</taxon>
        <taxon>Aculeata</taxon>
        <taxon>Formicoidea</taxon>
        <taxon>Formicidae</taxon>
        <taxon>Myrmicinae</taxon>
        <taxon>Cyphomyrmex</taxon>
    </lineage>
</organism>
<dbReference type="Proteomes" id="UP000078542">
    <property type="component" value="Unassembled WGS sequence"/>
</dbReference>
<accession>A0A195D552</accession>
<name>A0A195D552_9HYME</name>
<reference evidence="1 2" key="1">
    <citation type="submission" date="2016-03" db="EMBL/GenBank/DDBJ databases">
        <title>Cyphomyrmex costatus WGS genome.</title>
        <authorList>
            <person name="Nygaard S."/>
            <person name="Hu H."/>
            <person name="Boomsma J."/>
            <person name="Zhang G."/>
        </authorList>
    </citation>
    <scope>NUCLEOTIDE SEQUENCE [LARGE SCALE GENOMIC DNA]</scope>
    <source>
        <strain evidence="1">MS0001</strain>
        <tissue evidence="1">Whole body</tissue>
    </source>
</reference>
<proteinExistence type="predicted"/>
<sequence>TVHRFQSQSIRMQVLRIKAWHQDGGSADDRRGRTMLLVTRRMPRNHELKYLALYPRQSPVDLCVIRSPSDIFIVYSV</sequence>
<dbReference type="EMBL" id="KQ976818">
    <property type="protein sequence ID" value="KYN08035.1"/>
    <property type="molecule type" value="Genomic_DNA"/>
</dbReference>